<feature type="compositionally biased region" description="Low complexity" evidence="1">
    <location>
        <begin position="371"/>
        <end position="387"/>
    </location>
</feature>
<keyword evidence="2" id="KW-0732">Signal</keyword>
<dbReference type="STRING" id="1075417.SAMN05421823_108267"/>
<feature type="compositionally biased region" description="Low complexity" evidence="1">
    <location>
        <begin position="402"/>
        <end position="466"/>
    </location>
</feature>
<feature type="compositionally biased region" description="Low complexity" evidence="1">
    <location>
        <begin position="261"/>
        <end position="281"/>
    </location>
</feature>
<feature type="region of interest" description="Disordered" evidence="1">
    <location>
        <begin position="47"/>
        <end position="86"/>
    </location>
</feature>
<feature type="compositionally biased region" description="Low complexity" evidence="1">
    <location>
        <begin position="334"/>
        <end position="346"/>
    </location>
</feature>
<dbReference type="AlphaFoldDB" id="A0A1G9NEK0"/>
<sequence length="466" mass="50849">MKLFNLRGLAVLMIPLLAACTAQRTASTGSESDALYFTSADRLSVQQKATPRRSEATNEVAPSTGDGYYDSEYSQNYTPSETAPAQVADAEAPVDYYDENYRSSTTSGGYASPSWQTYTSPTWVNNGWNFYNGYYDPFFYSPYVMRNSFSPWMRPGLTVSFGYGVGWGSSMWANPYYAYGYDPFWGPGYGYGAGYYSPFAYGYSSFYNPWGYGYYNPWYGNAYAYGGGYYGGSLIDNVREKNNVVYGARASRGNAVAVSSVGGRSTRSITRGSSTGGERTVATPSNGRGTAQPATVRTVGRDVIERADVRPARGERITRSSTSAPLQVGDRVTRSSSNASYNRSAAPVNMQRDAAQRSATQQRYYSTPNYSTPSRSASPSRSIQSTRPTRSNSYAQPNSVQRSTYSAPSRSYSTPSRSYDSYSSPSRSSDSYSRPSYSAPSRSSSPSFSAPSRSVSPAPSRGSRGN</sequence>
<organism evidence="3 4">
    <name type="scientific">Catalinimonas alkaloidigena</name>
    <dbReference type="NCBI Taxonomy" id="1075417"/>
    <lineage>
        <taxon>Bacteria</taxon>
        <taxon>Pseudomonadati</taxon>
        <taxon>Bacteroidota</taxon>
        <taxon>Cytophagia</taxon>
        <taxon>Cytophagales</taxon>
        <taxon>Catalimonadaceae</taxon>
        <taxon>Catalinimonas</taxon>
    </lineage>
</organism>
<feature type="compositionally biased region" description="Polar residues" evidence="1">
    <location>
        <begin position="282"/>
        <end position="295"/>
    </location>
</feature>
<evidence type="ECO:0000256" key="2">
    <source>
        <dbReference type="SAM" id="SignalP"/>
    </source>
</evidence>
<feature type="compositionally biased region" description="Polar residues" evidence="1">
    <location>
        <begin position="357"/>
        <end position="370"/>
    </location>
</feature>
<evidence type="ECO:0000313" key="3">
    <source>
        <dbReference type="EMBL" id="SDL84814.1"/>
    </source>
</evidence>
<feature type="chain" id="PRO_5011603661" description="YXWGXW repeat-containing protein" evidence="2">
    <location>
        <begin position="19"/>
        <end position="466"/>
    </location>
</feature>
<evidence type="ECO:0008006" key="5">
    <source>
        <dbReference type="Google" id="ProtNLM"/>
    </source>
</evidence>
<proteinExistence type="predicted"/>
<reference evidence="3 4" key="1">
    <citation type="submission" date="2016-10" db="EMBL/GenBank/DDBJ databases">
        <authorList>
            <person name="de Groot N.N."/>
        </authorList>
    </citation>
    <scope>NUCLEOTIDE SEQUENCE [LARGE SCALE GENOMIC DNA]</scope>
    <source>
        <strain evidence="3 4">DSM 25186</strain>
    </source>
</reference>
<accession>A0A1G9NEK0</accession>
<dbReference type="RefSeq" id="WP_089685298.1">
    <property type="nucleotide sequence ID" value="NZ_FNFO01000008.1"/>
</dbReference>
<feature type="signal peptide" evidence="2">
    <location>
        <begin position="1"/>
        <end position="18"/>
    </location>
</feature>
<evidence type="ECO:0000313" key="4">
    <source>
        <dbReference type="Proteomes" id="UP000198510"/>
    </source>
</evidence>
<dbReference type="EMBL" id="FNFO01000008">
    <property type="protein sequence ID" value="SDL84814.1"/>
    <property type="molecule type" value="Genomic_DNA"/>
</dbReference>
<feature type="compositionally biased region" description="Polar residues" evidence="1">
    <location>
        <begin position="388"/>
        <end position="401"/>
    </location>
</feature>
<dbReference type="PROSITE" id="PS51257">
    <property type="entry name" value="PROKAR_LIPOPROTEIN"/>
    <property type="match status" value="1"/>
</dbReference>
<feature type="region of interest" description="Disordered" evidence="1">
    <location>
        <begin position="261"/>
        <end position="466"/>
    </location>
</feature>
<feature type="compositionally biased region" description="Polar residues" evidence="1">
    <location>
        <begin position="72"/>
        <end position="83"/>
    </location>
</feature>
<name>A0A1G9NEK0_9BACT</name>
<dbReference type="Proteomes" id="UP000198510">
    <property type="component" value="Unassembled WGS sequence"/>
</dbReference>
<keyword evidence="4" id="KW-1185">Reference proteome</keyword>
<feature type="compositionally biased region" description="Basic and acidic residues" evidence="1">
    <location>
        <begin position="299"/>
        <end position="318"/>
    </location>
</feature>
<protein>
    <recommendedName>
        <fullName evidence="5">YXWGXW repeat-containing protein</fullName>
    </recommendedName>
</protein>
<evidence type="ECO:0000256" key="1">
    <source>
        <dbReference type="SAM" id="MobiDB-lite"/>
    </source>
</evidence>
<gene>
    <name evidence="3" type="ORF">SAMN05421823_108267</name>
</gene>